<evidence type="ECO:0000313" key="3">
    <source>
        <dbReference type="Proteomes" id="UP000677082"/>
    </source>
</evidence>
<sequence length="110" mass="11373">MGEGDSGSGDPRDRQPSQVVGVLAGTPVAQAWYVREQRNSRSTLPDCPSLPHGDCSQPEVKPRSPLEPSDKLTFADAATAAIFAMLDELCPSAVAGLLPVPTAGRASSGV</sequence>
<accession>A0A919WDN1</accession>
<dbReference type="EMBL" id="BOQN01000189">
    <property type="protein sequence ID" value="GIM98168.1"/>
    <property type="molecule type" value="Genomic_DNA"/>
</dbReference>
<comment type="caution">
    <text evidence="2">The sequence shown here is derived from an EMBL/GenBank/DDBJ whole genome shotgun (WGS) entry which is preliminary data.</text>
</comment>
<feature type="region of interest" description="Disordered" evidence="1">
    <location>
        <begin position="37"/>
        <end position="69"/>
    </location>
</feature>
<evidence type="ECO:0000313" key="2">
    <source>
        <dbReference type="EMBL" id="GIM98168.1"/>
    </source>
</evidence>
<evidence type="ECO:0000256" key="1">
    <source>
        <dbReference type="SAM" id="MobiDB-lite"/>
    </source>
</evidence>
<dbReference type="AlphaFoldDB" id="A0A919WDN1"/>
<gene>
    <name evidence="2" type="ORF">Ato02nite_099610</name>
</gene>
<keyword evidence="3" id="KW-1185">Reference proteome</keyword>
<organism evidence="2 3">
    <name type="scientific">Paractinoplanes toevensis</name>
    <dbReference type="NCBI Taxonomy" id="571911"/>
    <lineage>
        <taxon>Bacteria</taxon>
        <taxon>Bacillati</taxon>
        <taxon>Actinomycetota</taxon>
        <taxon>Actinomycetes</taxon>
        <taxon>Micromonosporales</taxon>
        <taxon>Micromonosporaceae</taxon>
        <taxon>Paractinoplanes</taxon>
    </lineage>
</organism>
<reference evidence="2 3" key="1">
    <citation type="submission" date="2021-03" db="EMBL/GenBank/DDBJ databases">
        <title>Whole genome shotgun sequence of Actinoplanes toevensis NBRC 105298.</title>
        <authorList>
            <person name="Komaki H."/>
            <person name="Tamura T."/>
        </authorList>
    </citation>
    <scope>NUCLEOTIDE SEQUENCE [LARGE SCALE GENOMIC DNA]</scope>
    <source>
        <strain evidence="2 3">NBRC 105298</strain>
    </source>
</reference>
<protein>
    <submittedName>
        <fullName evidence="2">Uncharacterized protein</fullName>
    </submittedName>
</protein>
<dbReference type="Proteomes" id="UP000677082">
    <property type="component" value="Unassembled WGS sequence"/>
</dbReference>
<name>A0A919WDN1_9ACTN</name>
<feature type="compositionally biased region" description="Basic and acidic residues" evidence="1">
    <location>
        <begin position="60"/>
        <end position="69"/>
    </location>
</feature>
<proteinExistence type="predicted"/>